<keyword evidence="2" id="KW-1185">Reference proteome</keyword>
<evidence type="ECO:0000313" key="2">
    <source>
        <dbReference type="Proteomes" id="UP000325315"/>
    </source>
</evidence>
<proteinExistence type="predicted"/>
<reference evidence="2" key="1">
    <citation type="journal article" date="2019" name="Plant Biotechnol. J.">
        <title>Genome sequencing of the Australian wild diploid species Gossypium australe highlights disease resistance and delayed gland morphogenesis.</title>
        <authorList>
            <person name="Cai Y."/>
            <person name="Cai X."/>
            <person name="Wang Q."/>
            <person name="Wang P."/>
            <person name="Zhang Y."/>
            <person name="Cai C."/>
            <person name="Xu Y."/>
            <person name="Wang K."/>
            <person name="Zhou Z."/>
            <person name="Wang C."/>
            <person name="Geng S."/>
            <person name="Li B."/>
            <person name="Dong Q."/>
            <person name="Hou Y."/>
            <person name="Wang H."/>
            <person name="Ai P."/>
            <person name="Liu Z."/>
            <person name="Yi F."/>
            <person name="Sun M."/>
            <person name="An G."/>
            <person name="Cheng J."/>
            <person name="Zhang Y."/>
            <person name="Shi Q."/>
            <person name="Xie Y."/>
            <person name="Shi X."/>
            <person name="Chang Y."/>
            <person name="Huang F."/>
            <person name="Chen Y."/>
            <person name="Hong S."/>
            <person name="Mi L."/>
            <person name="Sun Q."/>
            <person name="Zhang L."/>
            <person name="Zhou B."/>
            <person name="Peng R."/>
            <person name="Zhang X."/>
            <person name="Liu F."/>
        </authorList>
    </citation>
    <scope>NUCLEOTIDE SEQUENCE [LARGE SCALE GENOMIC DNA]</scope>
    <source>
        <strain evidence="2">cv. PA1801</strain>
    </source>
</reference>
<comment type="caution">
    <text evidence="1">The sequence shown here is derived from an EMBL/GenBank/DDBJ whole genome shotgun (WGS) entry which is preliminary data.</text>
</comment>
<evidence type="ECO:0000313" key="1">
    <source>
        <dbReference type="EMBL" id="KAA3470386.1"/>
    </source>
</evidence>
<gene>
    <name evidence="1" type="ORF">EPI10_016099</name>
</gene>
<protein>
    <submittedName>
        <fullName evidence="1">Golgin subfamily A member 3-like</fullName>
    </submittedName>
</protein>
<dbReference type="PANTHER" id="PTHR35317">
    <property type="entry name" value="OS04G0629600 PROTEIN"/>
    <property type="match status" value="1"/>
</dbReference>
<organism evidence="1 2">
    <name type="scientific">Gossypium australe</name>
    <dbReference type="NCBI Taxonomy" id="47621"/>
    <lineage>
        <taxon>Eukaryota</taxon>
        <taxon>Viridiplantae</taxon>
        <taxon>Streptophyta</taxon>
        <taxon>Embryophyta</taxon>
        <taxon>Tracheophyta</taxon>
        <taxon>Spermatophyta</taxon>
        <taxon>Magnoliopsida</taxon>
        <taxon>eudicotyledons</taxon>
        <taxon>Gunneridae</taxon>
        <taxon>Pentapetalae</taxon>
        <taxon>rosids</taxon>
        <taxon>malvids</taxon>
        <taxon>Malvales</taxon>
        <taxon>Malvaceae</taxon>
        <taxon>Malvoideae</taxon>
        <taxon>Gossypium</taxon>
    </lineage>
</organism>
<sequence>MRDFENLKMNESETVKQHSDRIMAVVNSNRLLGNQFSESRIVEKVISTLLERYEAKISSLEDSRDLSNISLTELQREESLVKQA</sequence>
<dbReference type="Pfam" id="PF14223">
    <property type="entry name" value="Retrotran_gag_2"/>
    <property type="match status" value="1"/>
</dbReference>
<dbReference type="PANTHER" id="PTHR35317:SF31">
    <property type="entry name" value="DUF4219 DOMAIN-CONTAINING PROTEIN"/>
    <property type="match status" value="1"/>
</dbReference>
<dbReference type="AlphaFoldDB" id="A0A5B6VMU9"/>
<dbReference type="OrthoDB" id="1001766at2759"/>
<accession>A0A5B6VMU9</accession>
<dbReference type="Proteomes" id="UP000325315">
    <property type="component" value="Unassembled WGS sequence"/>
</dbReference>
<name>A0A5B6VMU9_9ROSI</name>
<dbReference type="EMBL" id="SMMG02000006">
    <property type="protein sequence ID" value="KAA3470386.1"/>
    <property type="molecule type" value="Genomic_DNA"/>
</dbReference>